<proteinExistence type="predicted"/>
<dbReference type="InterPro" id="IPR010998">
    <property type="entry name" value="Integrase_recombinase_N"/>
</dbReference>
<dbReference type="Gene3D" id="1.10.150.130">
    <property type="match status" value="1"/>
</dbReference>
<dbReference type="GO" id="GO:0006310">
    <property type="term" value="P:DNA recombination"/>
    <property type="evidence" value="ECO:0007669"/>
    <property type="project" value="UniProtKB-KW"/>
</dbReference>
<dbReference type="Gene3D" id="1.10.443.10">
    <property type="entry name" value="Intergrase catalytic core"/>
    <property type="match status" value="1"/>
</dbReference>
<dbReference type="PROSITE" id="PS51898">
    <property type="entry name" value="TYR_RECOMBINASE"/>
    <property type="match status" value="1"/>
</dbReference>
<protein>
    <recommendedName>
        <fullName evidence="3">Tyr recombinase domain-containing protein</fullName>
    </recommendedName>
</protein>
<dbReference type="InterPro" id="IPR052055">
    <property type="entry name" value="Hepadnavirus_pol/RT"/>
</dbReference>
<name>A0A7J6P185_PEROL</name>
<dbReference type="EMBL" id="JABANP010000120">
    <property type="protein sequence ID" value="KAF4689577.1"/>
    <property type="molecule type" value="Genomic_DNA"/>
</dbReference>
<keyword evidence="1" id="KW-0238">DNA-binding</keyword>
<evidence type="ECO:0000256" key="2">
    <source>
        <dbReference type="ARBA" id="ARBA00023172"/>
    </source>
</evidence>
<organism evidence="4 5">
    <name type="scientific">Perkinsus olseni</name>
    <name type="common">Perkinsus atlanticus</name>
    <dbReference type="NCBI Taxonomy" id="32597"/>
    <lineage>
        <taxon>Eukaryota</taxon>
        <taxon>Sar</taxon>
        <taxon>Alveolata</taxon>
        <taxon>Perkinsozoa</taxon>
        <taxon>Perkinsea</taxon>
        <taxon>Perkinsida</taxon>
        <taxon>Perkinsidae</taxon>
        <taxon>Perkinsus</taxon>
    </lineage>
</organism>
<keyword evidence="2" id="KW-0233">DNA recombination</keyword>
<dbReference type="InterPro" id="IPR002104">
    <property type="entry name" value="Integrase_catalytic"/>
</dbReference>
<dbReference type="PANTHER" id="PTHR33050:SF7">
    <property type="entry name" value="RIBONUCLEASE H"/>
    <property type="match status" value="1"/>
</dbReference>
<evidence type="ECO:0000256" key="1">
    <source>
        <dbReference type="ARBA" id="ARBA00023125"/>
    </source>
</evidence>
<evidence type="ECO:0000259" key="3">
    <source>
        <dbReference type="PROSITE" id="PS51898"/>
    </source>
</evidence>
<sequence>RVTGLTSKRATHRAVLGSRPELTHIRKLFDEATDKLFELELSTELSHWVGLSREEQGQSQEIWKRVGPWVNNEAASLRTKLCDLLGVETPAVDGCDMQVGLLRAMLLATQDCDQEEDVALLDEILQHGGVNIGIESPVHESGWWPTTSESHEPENNEGLSHFASDSWRNYSSAELLEYVWESLMEYYDSEVAKGFMEDLPSLPPRGIVSRIAAIEKKNGGVRVIDDLRRSGVNARVGTEETIQLPGASTTALILQRIRDVMTTGSEHIGLLLLDAVLGIQDSYEKIRVSEFPVILGFQWDLRDNTVGIAKGKAEAIVSDIERILAAASEQSKVPVPLLKTVTGRLSWACHVAKLLKPRLRSLYACKAVAERLDCRTIALSEEAKSDLDFFRAVLREELSDTEATDLYPKGSSLARIPASFLLGWGSKLGRVPHESDVSVIVSDASTSGLGGLVIGEGKAYWYRLDLGTPSSSAVSQFVEPSNWDSWESSDICSLELFAVLCGCTVASADRPVVILCDNVSAVAAVNKLSAKSPKMNRLLRNLAKAWGYSRGLRAYHLPTQDNWLADSLSRESLRQVKEYLNGACMSQIDMQTSRRYGEEDAILLLAHSRAASTNASYDSVRRGYDQFVANEQDRYSECDPFPLDMLMLARYAAYLVDVRCERPEKPYKTSTILQYIRVLLTLNKMHPRARPFTVQEAEILRMVRAATVRARGKTPVKRACTMTAAQLRRISYTVPPSGRRPSTVALLLGVSALLRIREIAELRRDDVRFAPNGMSLRIRIKWSKTDPGRAGSLLHVGCACSPATTLRRRSDPWCPIHRLKQLLDDADDSAPYAPLFKATYDQLCDDIKALVSLATGLQEGCTTHSMRRTGVVLLHDAGFDDVQIAEYGRWVDTRMVREIYRRSRTGLEEEQGTYAERMMRAMH</sequence>
<dbReference type="SUPFAM" id="SSF56349">
    <property type="entry name" value="DNA breaking-rejoining enzymes"/>
    <property type="match status" value="1"/>
</dbReference>
<dbReference type="OrthoDB" id="3249498at2759"/>
<gene>
    <name evidence="4" type="ORF">FOZ60_001451</name>
</gene>
<dbReference type="AlphaFoldDB" id="A0A7J6P185"/>
<feature type="domain" description="Tyr recombinase" evidence="3">
    <location>
        <begin position="717"/>
        <end position="915"/>
    </location>
</feature>
<comment type="caution">
    <text evidence="4">The sequence shown here is derived from an EMBL/GenBank/DDBJ whole genome shotgun (WGS) entry which is preliminary data.</text>
</comment>
<reference evidence="4 5" key="1">
    <citation type="submission" date="2020-04" db="EMBL/GenBank/DDBJ databases">
        <title>Perkinsus olseni comparative genomics.</title>
        <authorList>
            <person name="Bogema D.R."/>
        </authorList>
    </citation>
    <scope>NUCLEOTIDE SEQUENCE [LARGE SCALE GENOMIC DNA]</scope>
    <source>
        <strain evidence="4">00978-12</strain>
    </source>
</reference>
<dbReference type="CDD" id="cd09275">
    <property type="entry name" value="RNase_HI_RT_DIRS1"/>
    <property type="match status" value="1"/>
</dbReference>
<accession>A0A7J6P185</accession>
<dbReference type="GO" id="GO:0015074">
    <property type="term" value="P:DNA integration"/>
    <property type="evidence" value="ECO:0007669"/>
    <property type="project" value="InterPro"/>
</dbReference>
<evidence type="ECO:0000313" key="4">
    <source>
        <dbReference type="EMBL" id="KAF4689577.1"/>
    </source>
</evidence>
<dbReference type="PANTHER" id="PTHR33050">
    <property type="entry name" value="REVERSE TRANSCRIPTASE DOMAIN-CONTAINING PROTEIN"/>
    <property type="match status" value="1"/>
</dbReference>
<evidence type="ECO:0000313" key="5">
    <source>
        <dbReference type="Proteomes" id="UP000541610"/>
    </source>
</evidence>
<dbReference type="Proteomes" id="UP000541610">
    <property type="component" value="Unassembled WGS sequence"/>
</dbReference>
<dbReference type="GO" id="GO:0003677">
    <property type="term" value="F:DNA binding"/>
    <property type="evidence" value="ECO:0007669"/>
    <property type="project" value="UniProtKB-KW"/>
</dbReference>
<feature type="non-terminal residue" evidence="4">
    <location>
        <position position="1"/>
    </location>
</feature>
<dbReference type="InterPro" id="IPR011010">
    <property type="entry name" value="DNA_brk_join_enz"/>
</dbReference>
<dbReference type="InterPro" id="IPR013762">
    <property type="entry name" value="Integrase-like_cat_sf"/>
</dbReference>